<dbReference type="AlphaFoldDB" id="A0A238Y5C9"/>
<feature type="compositionally biased region" description="Polar residues" evidence="2">
    <location>
        <begin position="112"/>
        <end position="122"/>
    </location>
</feature>
<dbReference type="EMBL" id="FZOC01000001">
    <property type="protein sequence ID" value="SNR66307.1"/>
    <property type="molecule type" value="Genomic_DNA"/>
</dbReference>
<evidence type="ECO:0000313" key="3">
    <source>
        <dbReference type="EMBL" id="SNR66307.1"/>
    </source>
</evidence>
<name>A0A238Y5C9_9BACT</name>
<evidence type="ECO:0000313" key="4">
    <source>
        <dbReference type="Proteomes" id="UP000198324"/>
    </source>
</evidence>
<evidence type="ECO:0000256" key="1">
    <source>
        <dbReference type="SAM" id="Coils"/>
    </source>
</evidence>
<feature type="compositionally biased region" description="Basic and acidic residues" evidence="2">
    <location>
        <begin position="86"/>
        <end position="99"/>
    </location>
</feature>
<proteinExistence type="predicted"/>
<organism evidence="3 4">
    <name type="scientific">Humidesulfovibrio mexicanus</name>
    <dbReference type="NCBI Taxonomy" id="147047"/>
    <lineage>
        <taxon>Bacteria</taxon>
        <taxon>Pseudomonadati</taxon>
        <taxon>Thermodesulfobacteriota</taxon>
        <taxon>Desulfovibrionia</taxon>
        <taxon>Desulfovibrionales</taxon>
        <taxon>Desulfovibrionaceae</taxon>
        <taxon>Humidesulfovibrio</taxon>
    </lineage>
</organism>
<keyword evidence="1" id="KW-0175">Coiled coil</keyword>
<gene>
    <name evidence="3" type="ORF">SAMN04488503_0700</name>
</gene>
<protein>
    <submittedName>
        <fullName evidence="3">Uncharacterized protein</fullName>
    </submittedName>
</protein>
<accession>A0A238Y5C9</accession>
<reference evidence="3 4" key="1">
    <citation type="submission" date="2017-06" db="EMBL/GenBank/DDBJ databases">
        <authorList>
            <person name="Kim H.J."/>
            <person name="Triplett B.A."/>
        </authorList>
    </citation>
    <scope>NUCLEOTIDE SEQUENCE [LARGE SCALE GENOMIC DNA]</scope>
    <source>
        <strain evidence="3 4">DSM 13116</strain>
    </source>
</reference>
<feature type="coiled-coil region" evidence="1">
    <location>
        <begin position="51"/>
        <end position="85"/>
    </location>
</feature>
<feature type="region of interest" description="Disordered" evidence="2">
    <location>
        <begin position="86"/>
        <end position="122"/>
    </location>
</feature>
<evidence type="ECO:0000256" key="2">
    <source>
        <dbReference type="SAM" id="MobiDB-lite"/>
    </source>
</evidence>
<dbReference type="Proteomes" id="UP000198324">
    <property type="component" value="Unassembled WGS sequence"/>
</dbReference>
<keyword evidence="4" id="KW-1185">Reference proteome</keyword>
<dbReference type="OrthoDB" id="5472137at2"/>
<dbReference type="RefSeq" id="WP_089271730.1">
    <property type="nucleotide sequence ID" value="NZ_FZOC01000001.1"/>
</dbReference>
<sequence length="122" mass="13483">MHAAFMLLDQAIELGRQELAHLVAGDLDKAEAVASGREGVIDKALADKGLAESRDENLDGLLARLNELKELQARIIDEASRLKREVGDELRRAGQEQKRHAGYGRAARPTPRIQSRFISQNS</sequence>